<keyword evidence="2" id="KW-1185">Reference proteome</keyword>
<proteinExistence type="predicted"/>
<sequence>MHSPPSAPPLASGARGACDLGRRFIARSCRARARGRLGPGGGDYSRASGSAEICRESPQMWLVRYTSR</sequence>
<gene>
    <name evidence="1" type="ORF">EVAR_48594_1</name>
</gene>
<protein>
    <submittedName>
        <fullName evidence="1">Uncharacterized protein</fullName>
    </submittedName>
</protein>
<reference evidence="1 2" key="1">
    <citation type="journal article" date="2019" name="Commun. Biol.">
        <title>The bagworm genome reveals a unique fibroin gene that provides high tensile strength.</title>
        <authorList>
            <person name="Kono N."/>
            <person name="Nakamura H."/>
            <person name="Ohtoshi R."/>
            <person name="Tomita M."/>
            <person name="Numata K."/>
            <person name="Arakawa K."/>
        </authorList>
    </citation>
    <scope>NUCLEOTIDE SEQUENCE [LARGE SCALE GENOMIC DNA]</scope>
</reference>
<dbReference type="EMBL" id="BGZK01001452">
    <property type="protein sequence ID" value="GBP80238.1"/>
    <property type="molecule type" value="Genomic_DNA"/>
</dbReference>
<dbReference type="Proteomes" id="UP000299102">
    <property type="component" value="Unassembled WGS sequence"/>
</dbReference>
<evidence type="ECO:0000313" key="2">
    <source>
        <dbReference type="Proteomes" id="UP000299102"/>
    </source>
</evidence>
<name>A0A4C1YVT5_EUMVA</name>
<accession>A0A4C1YVT5</accession>
<comment type="caution">
    <text evidence="1">The sequence shown here is derived from an EMBL/GenBank/DDBJ whole genome shotgun (WGS) entry which is preliminary data.</text>
</comment>
<dbReference type="AlphaFoldDB" id="A0A4C1YVT5"/>
<organism evidence="1 2">
    <name type="scientific">Eumeta variegata</name>
    <name type="common">Bagworm moth</name>
    <name type="synonym">Eumeta japonica</name>
    <dbReference type="NCBI Taxonomy" id="151549"/>
    <lineage>
        <taxon>Eukaryota</taxon>
        <taxon>Metazoa</taxon>
        <taxon>Ecdysozoa</taxon>
        <taxon>Arthropoda</taxon>
        <taxon>Hexapoda</taxon>
        <taxon>Insecta</taxon>
        <taxon>Pterygota</taxon>
        <taxon>Neoptera</taxon>
        <taxon>Endopterygota</taxon>
        <taxon>Lepidoptera</taxon>
        <taxon>Glossata</taxon>
        <taxon>Ditrysia</taxon>
        <taxon>Tineoidea</taxon>
        <taxon>Psychidae</taxon>
        <taxon>Oiketicinae</taxon>
        <taxon>Eumeta</taxon>
    </lineage>
</organism>
<evidence type="ECO:0000313" key="1">
    <source>
        <dbReference type="EMBL" id="GBP80238.1"/>
    </source>
</evidence>